<protein>
    <submittedName>
        <fullName evidence="2">Uncharacterized protein</fullName>
    </submittedName>
</protein>
<evidence type="ECO:0000313" key="3">
    <source>
        <dbReference type="Proteomes" id="UP000575083"/>
    </source>
</evidence>
<keyword evidence="1" id="KW-0472">Membrane</keyword>
<dbReference type="Proteomes" id="UP000575083">
    <property type="component" value="Unassembled WGS sequence"/>
</dbReference>
<accession>A0A7X0PA88</accession>
<evidence type="ECO:0000256" key="1">
    <source>
        <dbReference type="SAM" id="Phobius"/>
    </source>
</evidence>
<name>A0A7X0PA88_9BURK</name>
<sequence>MLLLLSSLLNFIFTLLLPVLGLALTGALLVYAAYVRFVDIPQKWVLTPRALQVLCAVALLCHGLILLNWFLSMRATQARQDGAVVRASRERFVLPADFQYGELLVPAGSLINRNDPFDKGEPGKPVALHGLESVRFAQPVQIAGAWVSALQTTPLRLELAQDQTLGPLYRFDSTTQGWVEHKLVPALACRKGQMALYQVPPIPYDVQAEVGKPAPDGPEARFRPSEWLLRACENGPAIAVQPAHAAAASQ</sequence>
<keyword evidence="1" id="KW-1133">Transmembrane helix</keyword>
<organism evidence="2 3">
    <name type="scientific">Acidovorax soli</name>
    <dbReference type="NCBI Taxonomy" id="592050"/>
    <lineage>
        <taxon>Bacteria</taxon>
        <taxon>Pseudomonadati</taxon>
        <taxon>Pseudomonadota</taxon>
        <taxon>Betaproteobacteria</taxon>
        <taxon>Burkholderiales</taxon>
        <taxon>Comamonadaceae</taxon>
        <taxon>Acidovorax</taxon>
    </lineage>
</organism>
<proteinExistence type="predicted"/>
<comment type="caution">
    <text evidence="2">The sequence shown here is derived from an EMBL/GenBank/DDBJ whole genome shotgun (WGS) entry which is preliminary data.</text>
</comment>
<gene>
    <name evidence="2" type="ORF">HNP48_000837</name>
</gene>
<feature type="transmembrane region" description="Helical" evidence="1">
    <location>
        <begin position="51"/>
        <end position="71"/>
    </location>
</feature>
<dbReference type="AlphaFoldDB" id="A0A7X0PA88"/>
<dbReference type="RefSeq" id="WP_184855564.1">
    <property type="nucleotide sequence ID" value="NZ_JACHLK010000001.1"/>
</dbReference>
<evidence type="ECO:0000313" key="2">
    <source>
        <dbReference type="EMBL" id="MBB6558173.1"/>
    </source>
</evidence>
<dbReference type="EMBL" id="JACHLK010000001">
    <property type="protein sequence ID" value="MBB6558173.1"/>
    <property type="molecule type" value="Genomic_DNA"/>
</dbReference>
<reference evidence="2 3" key="1">
    <citation type="submission" date="2020-08" db="EMBL/GenBank/DDBJ databases">
        <title>Functional genomics of gut bacteria from endangered species of beetles.</title>
        <authorList>
            <person name="Carlos-Shanley C."/>
        </authorList>
    </citation>
    <scope>NUCLEOTIDE SEQUENCE [LARGE SCALE GENOMIC DNA]</scope>
    <source>
        <strain evidence="2 3">S00198</strain>
    </source>
</reference>
<keyword evidence="1" id="KW-0812">Transmembrane</keyword>
<keyword evidence="3" id="KW-1185">Reference proteome</keyword>